<dbReference type="Pfam" id="PF13421">
    <property type="entry name" value="Band_7_1"/>
    <property type="match status" value="1"/>
</dbReference>
<sequence length="387" mass="42271">MGIIRAAVSTVKGSLEDQWLEVVEPYEMDAQTVCTRGVVMRKGREKKGSPDVLSNGSVIHVYENQFMILTDGGKIVDYTAEPGYYTVEDFAQPSMFSGQFGDALRDTFNRFRFGGGTPQSQKVYYINLQEITGIRFGTRNPVNYFDSFYNAELFLRAHGTYSICIVDPLLFYAEAVPKNAERVEVQDINEQFLNEFLEGIQVAINRMSADGIRISYVASKSTELSRYMADALDENWKARRGMEVQSVAIASISYDEESQKLIHMRNQGAMLQDPTIREGYLQGAAGRAMEAAASNPNGSMAGFMGFGMGMQSGANILGAASAANAQQMQNSREPAGAAGAWVCSCGAQNTGNFCTNCGKPRPSAAWTCSCGTMNTGNFCSNCGKPRQ</sequence>
<gene>
    <name evidence="2" type="ORF">H9734_01430</name>
</gene>
<evidence type="ECO:0000313" key="2">
    <source>
        <dbReference type="EMBL" id="HIX76249.1"/>
    </source>
</evidence>
<comment type="caution">
    <text evidence="2">The sequence shown here is derived from an EMBL/GenBank/DDBJ whole genome shotgun (WGS) entry which is preliminary data.</text>
</comment>
<dbReference type="PANTHER" id="PTHR37826:SF2">
    <property type="entry name" value="ZINC-RIBBON DOMAIN-CONTAINING PROTEIN"/>
    <property type="match status" value="1"/>
</dbReference>
<feature type="domain" description="SPFH" evidence="1">
    <location>
        <begin position="54"/>
        <end position="265"/>
    </location>
</feature>
<proteinExistence type="predicted"/>
<reference evidence="2" key="1">
    <citation type="journal article" date="2021" name="PeerJ">
        <title>Extensive microbial diversity within the chicken gut microbiome revealed by metagenomics and culture.</title>
        <authorList>
            <person name="Gilroy R."/>
            <person name="Ravi A."/>
            <person name="Getino M."/>
            <person name="Pursley I."/>
            <person name="Horton D.L."/>
            <person name="Alikhan N.F."/>
            <person name="Baker D."/>
            <person name="Gharbi K."/>
            <person name="Hall N."/>
            <person name="Watson M."/>
            <person name="Adriaenssens E.M."/>
            <person name="Foster-Nyarko E."/>
            <person name="Jarju S."/>
            <person name="Secka A."/>
            <person name="Antonio M."/>
            <person name="Oren A."/>
            <person name="Chaudhuri R.R."/>
            <person name="La Ragione R."/>
            <person name="Hildebrand F."/>
            <person name="Pallen M.J."/>
        </authorList>
    </citation>
    <scope>NUCLEOTIDE SEQUENCE</scope>
    <source>
        <strain evidence="2">CHK183-1962</strain>
    </source>
</reference>
<accession>A0A9D1XBK5</accession>
<dbReference type="EMBL" id="DXEK01000019">
    <property type="protein sequence ID" value="HIX76249.1"/>
    <property type="molecule type" value="Genomic_DNA"/>
</dbReference>
<name>A0A9D1XBK5_9FIRM</name>
<evidence type="ECO:0000259" key="1">
    <source>
        <dbReference type="Pfam" id="PF13421"/>
    </source>
</evidence>
<dbReference type="AlphaFoldDB" id="A0A9D1XBK5"/>
<dbReference type="CDD" id="cd03408">
    <property type="entry name" value="SPFH_like_u1"/>
    <property type="match status" value="1"/>
</dbReference>
<dbReference type="InterPro" id="IPR033880">
    <property type="entry name" value="SPFH_YdjI"/>
</dbReference>
<organism evidence="2 3">
    <name type="scientific">Candidatus Fusicatenibacter merdavium</name>
    <dbReference type="NCBI Taxonomy" id="2838600"/>
    <lineage>
        <taxon>Bacteria</taxon>
        <taxon>Bacillati</taxon>
        <taxon>Bacillota</taxon>
        <taxon>Clostridia</taxon>
        <taxon>Lachnospirales</taxon>
        <taxon>Lachnospiraceae</taxon>
        <taxon>Fusicatenibacter</taxon>
    </lineage>
</organism>
<protein>
    <submittedName>
        <fullName evidence="2">SPFH domain-containing protein</fullName>
    </submittedName>
</protein>
<dbReference type="PANTHER" id="PTHR37826">
    <property type="entry name" value="FLOTILLIN BAND_7_5 DOMAIN PROTEIN"/>
    <property type="match status" value="1"/>
</dbReference>
<reference evidence="2" key="2">
    <citation type="submission" date="2021-04" db="EMBL/GenBank/DDBJ databases">
        <authorList>
            <person name="Gilroy R."/>
        </authorList>
    </citation>
    <scope>NUCLEOTIDE SEQUENCE</scope>
    <source>
        <strain evidence="2">CHK183-1962</strain>
    </source>
</reference>
<dbReference type="Proteomes" id="UP000886890">
    <property type="component" value="Unassembled WGS sequence"/>
</dbReference>
<evidence type="ECO:0000313" key="3">
    <source>
        <dbReference type="Proteomes" id="UP000886890"/>
    </source>
</evidence>